<protein>
    <submittedName>
        <fullName evidence="5">Ixodegrin</fullName>
    </submittedName>
</protein>
<dbReference type="SUPFAM" id="SSF82109">
    <property type="entry name" value="MIR domain"/>
    <property type="match status" value="1"/>
</dbReference>
<evidence type="ECO:0000259" key="4">
    <source>
        <dbReference type="PROSITE" id="PS50919"/>
    </source>
</evidence>
<dbReference type="Gene3D" id="2.80.10.50">
    <property type="match status" value="1"/>
</dbReference>
<feature type="non-terminal residue" evidence="5">
    <location>
        <position position="1"/>
    </location>
</feature>
<dbReference type="FunFam" id="2.80.10.50:FF:000023">
    <property type="entry name" value="Stromal cell-derived factor 2-like 1"/>
    <property type="match status" value="1"/>
</dbReference>
<feature type="domain" description="MIR" evidence="4">
    <location>
        <begin position="113"/>
        <end position="168"/>
    </location>
</feature>
<dbReference type="InterPro" id="IPR036300">
    <property type="entry name" value="MIR_dom_sf"/>
</dbReference>
<dbReference type="PANTHER" id="PTHR46809:SF2">
    <property type="entry name" value="GH21273P"/>
    <property type="match status" value="1"/>
</dbReference>
<reference evidence="5" key="1">
    <citation type="journal article" date="2016" name="Ticks Tick Borne Dis.">
        <title>De novo assembly and annotation of the salivary gland transcriptome of Rhipicephalus appendiculatus male and female ticks during blood feeding.</title>
        <authorList>
            <person name="de Castro M.H."/>
            <person name="de Klerk D."/>
            <person name="Pienaar R."/>
            <person name="Latif A.A."/>
            <person name="Rees D.J."/>
            <person name="Mans B.J."/>
        </authorList>
    </citation>
    <scope>NUCLEOTIDE SEQUENCE</scope>
    <source>
        <tissue evidence="5">Salivary glands</tissue>
    </source>
</reference>
<proteinExistence type="predicted"/>
<keyword evidence="2" id="KW-0732">Signal</keyword>
<dbReference type="SMART" id="SM00472">
    <property type="entry name" value="MIR"/>
    <property type="match status" value="3"/>
</dbReference>
<accession>A0A131ZBX5</accession>
<evidence type="ECO:0000256" key="2">
    <source>
        <dbReference type="ARBA" id="ARBA00022729"/>
    </source>
</evidence>
<sequence length="244" mass="27049">VFRVDAMATWRRTPAATACSAVYTMHSTCWSKISVLFIVLVHLGTLVCADLQYVTCGSVLKLENQQYQVRLHSHDIKYGSGSGQQSVTGTMDREDNNSHWVVKGKRDKACQRGDPIPCGSPVRLEHLVTHKNLHSHHFVSPLSNNQEISAFGDGGEGDTGDNWTVVCSSDFWERGSPVRFKHIDTDTWLCSSGQTYGRPIGGQVEICGLSYPDNSCQWKSVEGIFIKPTDKISSGRLLHDHSEL</sequence>
<organism evidence="5">
    <name type="scientific">Rhipicephalus appendiculatus</name>
    <name type="common">Brown ear tick</name>
    <dbReference type="NCBI Taxonomy" id="34631"/>
    <lineage>
        <taxon>Eukaryota</taxon>
        <taxon>Metazoa</taxon>
        <taxon>Ecdysozoa</taxon>
        <taxon>Arthropoda</taxon>
        <taxon>Chelicerata</taxon>
        <taxon>Arachnida</taxon>
        <taxon>Acari</taxon>
        <taxon>Parasitiformes</taxon>
        <taxon>Ixodida</taxon>
        <taxon>Ixodoidea</taxon>
        <taxon>Ixodidae</taxon>
        <taxon>Rhipicephalinae</taxon>
        <taxon>Rhipicephalus</taxon>
        <taxon>Rhipicephalus</taxon>
    </lineage>
</organism>
<keyword evidence="3" id="KW-0677">Repeat</keyword>
<dbReference type="Pfam" id="PF02815">
    <property type="entry name" value="MIR"/>
    <property type="match status" value="1"/>
</dbReference>
<comment type="subcellular location">
    <subcellularLocation>
        <location evidence="1">Secreted</location>
    </subcellularLocation>
</comment>
<dbReference type="EMBL" id="GEDV01000267">
    <property type="protein sequence ID" value="JAP88290.1"/>
    <property type="molecule type" value="Transcribed_RNA"/>
</dbReference>
<feature type="non-terminal residue" evidence="5">
    <location>
        <position position="244"/>
    </location>
</feature>
<evidence type="ECO:0000313" key="5">
    <source>
        <dbReference type="EMBL" id="JAP88290.1"/>
    </source>
</evidence>
<name>A0A131ZBX5_RHIAP</name>
<dbReference type="GO" id="GO:0005783">
    <property type="term" value="C:endoplasmic reticulum"/>
    <property type="evidence" value="ECO:0007669"/>
    <property type="project" value="UniProtKB-ARBA"/>
</dbReference>
<dbReference type="AlphaFoldDB" id="A0A131ZBX5"/>
<dbReference type="GO" id="GO:0032991">
    <property type="term" value="C:protein-containing complex"/>
    <property type="evidence" value="ECO:0007669"/>
    <property type="project" value="UniProtKB-ARBA"/>
</dbReference>
<dbReference type="PROSITE" id="PS50919">
    <property type="entry name" value="MIR"/>
    <property type="match status" value="2"/>
</dbReference>
<dbReference type="PANTHER" id="PTHR46809">
    <property type="entry name" value="STROMAL CELL-DERIVED FACTOR 2-LIKE PROTEIN"/>
    <property type="match status" value="1"/>
</dbReference>
<feature type="domain" description="MIR" evidence="4">
    <location>
        <begin position="51"/>
        <end position="105"/>
    </location>
</feature>
<evidence type="ECO:0000256" key="1">
    <source>
        <dbReference type="ARBA" id="ARBA00004613"/>
    </source>
</evidence>
<dbReference type="InterPro" id="IPR016093">
    <property type="entry name" value="MIR_motif"/>
</dbReference>
<evidence type="ECO:0000256" key="3">
    <source>
        <dbReference type="ARBA" id="ARBA00022737"/>
    </source>
</evidence>
<dbReference type="GO" id="GO:0005576">
    <property type="term" value="C:extracellular region"/>
    <property type="evidence" value="ECO:0007669"/>
    <property type="project" value="UniProtKB-SubCell"/>
</dbReference>